<accession>A0A448L4X2</accession>
<dbReference type="KEGG" id="poc:NCTC13071_00994"/>
<proteinExistence type="predicted"/>
<protein>
    <submittedName>
        <fullName evidence="2">Uncharacterized protein</fullName>
    </submittedName>
</protein>
<keyword evidence="1" id="KW-1133">Transmembrane helix</keyword>
<evidence type="ECO:0000256" key="1">
    <source>
        <dbReference type="SAM" id="Phobius"/>
    </source>
</evidence>
<gene>
    <name evidence="2" type="ORF">NCTC13071_00994</name>
</gene>
<evidence type="ECO:0000313" key="3">
    <source>
        <dbReference type="Proteomes" id="UP000274578"/>
    </source>
</evidence>
<reference evidence="2 3" key="1">
    <citation type="submission" date="2018-12" db="EMBL/GenBank/DDBJ databases">
        <authorList>
            <consortium name="Pathogen Informatics"/>
        </authorList>
    </citation>
    <scope>NUCLEOTIDE SEQUENCE [LARGE SCALE GENOMIC DNA]</scope>
    <source>
        <strain evidence="2 3">NCTC13071</strain>
    </source>
</reference>
<keyword evidence="1" id="KW-0812">Transmembrane</keyword>
<dbReference type="Proteomes" id="UP000274578">
    <property type="component" value="Chromosome 1"/>
</dbReference>
<dbReference type="AlphaFoldDB" id="A0A448L4X2"/>
<feature type="transmembrane region" description="Helical" evidence="1">
    <location>
        <begin position="6"/>
        <end position="26"/>
    </location>
</feature>
<dbReference type="EMBL" id="LR134384">
    <property type="protein sequence ID" value="VEH15008.1"/>
    <property type="molecule type" value="Genomic_DNA"/>
</dbReference>
<name>A0A448L4X2_9BACT</name>
<evidence type="ECO:0000313" key="2">
    <source>
        <dbReference type="EMBL" id="VEH15008.1"/>
    </source>
</evidence>
<organism evidence="2 3">
    <name type="scientific">Segatella oris</name>
    <dbReference type="NCBI Taxonomy" id="28135"/>
    <lineage>
        <taxon>Bacteria</taxon>
        <taxon>Pseudomonadati</taxon>
        <taxon>Bacteroidota</taxon>
        <taxon>Bacteroidia</taxon>
        <taxon>Bacteroidales</taxon>
        <taxon>Prevotellaceae</taxon>
        <taxon>Segatella</taxon>
    </lineage>
</organism>
<sequence length="73" mass="8525">MGYILLYETAVSIVLFDLTSFFFFLYKIFCDVNRCEYLCRKIICIHKDLCNNIMLENKTIISGNDENAPMGEL</sequence>
<keyword evidence="1" id="KW-0472">Membrane</keyword>